<keyword evidence="3" id="KW-1185">Reference proteome</keyword>
<feature type="region of interest" description="Disordered" evidence="1">
    <location>
        <begin position="1"/>
        <end position="37"/>
    </location>
</feature>
<sequence>MWPSSAGRDTMGGMPKANASNRTNVKRKKSQRNASKRGMSSIMKLRIAVIVVAAVVVLSVVFAFFWPGWAVRKAATPSQLHTEVTSATPTIKASPLPKDASSLLSAMPDSVANFARTSAKATTEWKASEPVEEYSVVYSNGTESEDATLIVGQWATSATAQQQYDSLNGASTGDQLATGNIKVDGKTTGSYVVKQAGDGKAVAIWKNDTAVFKISGPTDSVETLYEHFPL</sequence>
<dbReference type="eggNOG" id="ENOG5033B3F">
    <property type="taxonomic scope" value="Bacteria"/>
</dbReference>
<evidence type="ECO:0000313" key="3">
    <source>
        <dbReference type="Proteomes" id="UP000029052"/>
    </source>
</evidence>
<proteinExistence type="predicted"/>
<feature type="compositionally biased region" description="Basic residues" evidence="1">
    <location>
        <begin position="24"/>
        <end position="35"/>
    </location>
</feature>
<dbReference type="AlphaFoldDB" id="A0A087BBH3"/>
<evidence type="ECO:0000313" key="2">
    <source>
        <dbReference type="EMBL" id="KFI68373.1"/>
    </source>
</evidence>
<dbReference type="Proteomes" id="UP000029052">
    <property type="component" value="Unassembled WGS sequence"/>
</dbReference>
<evidence type="ECO:0000256" key="1">
    <source>
        <dbReference type="SAM" id="MobiDB-lite"/>
    </source>
</evidence>
<comment type="caution">
    <text evidence="2">The sequence shown here is derived from an EMBL/GenBank/DDBJ whole genome shotgun (WGS) entry which is preliminary data.</text>
</comment>
<accession>A0A087BBH3</accession>
<dbReference type="EMBL" id="JGZB01000004">
    <property type="protein sequence ID" value="KFI68373.1"/>
    <property type="molecule type" value="Genomic_DNA"/>
</dbReference>
<gene>
    <name evidence="2" type="ORF">BMAGN_0334</name>
</gene>
<organism evidence="2 3">
    <name type="scientific">Bifidobacterium magnum</name>
    <dbReference type="NCBI Taxonomy" id="1692"/>
    <lineage>
        <taxon>Bacteria</taxon>
        <taxon>Bacillati</taxon>
        <taxon>Actinomycetota</taxon>
        <taxon>Actinomycetes</taxon>
        <taxon>Bifidobacteriales</taxon>
        <taxon>Bifidobacteriaceae</taxon>
        <taxon>Bifidobacterium</taxon>
    </lineage>
</organism>
<evidence type="ECO:0008006" key="4">
    <source>
        <dbReference type="Google" id="ProtNLM"/>
    </source>
</evidence>
<reference evidence="2 3" key="1">
    <citation type="submission" date="2014-03" db="EMBL/GenBank/DDBJ databases">
        <title>Genomics of Bifidobacteria.</title>
        <authorList>
            <person name="Ventura M."/>
            <person name="Milani C."/>
            <person name="Lugli G.A."/>
        </authorList>
    </citation>
    <scope>NUCLEOTIDE SEQUENCE [LARGE SCALE GENOMIC DNA]</scope>
    <source>
        <strain evidence="2 3">LMG 11591</strain>
    </source>
</reference>
<name>A0A087BBH3_9BIFI</name>
<protein>
    <recommendedName>
        <fullName evidence="4">DUF4245 domain-containing protein</fullName>
    </recommendedName>
</protein>
<dbReference type="STRING" id="1692.BMAGN_0334"/>